<evidence type="ECO:0000256" key="1">
    <source>
        <dbReference type="ARBA" id="ARBA00022630"/>
    </source>
</evidence>
<dbReference type="GO" id="GO:0004497">
    <property type="term" value="F:monooxygenase activity"/>
    <property type="evidence" value="ECO:0007669"/>
    <property type="project" value="UniProtKB-UniRule"/>
</dbReference>
<dbReference type="RefSeq" id="WP_171318823.1">
    <property type="nucleotide sequence ID" value="NZ_JABFCY010000013.1"/>
</dbReference>
<dbReference type="InterPro" id="IPR043683">
    <property type="entry name" value="TetX_monooxygenase"/>
</dbReference>
<evidence type="ECO:0000313" key="8">
    <source>
        <dbReference type="Proteomes" id="UP000574931"/>
    </source>
</evidence>
<evidence type="ECO:0000256" key="4">
    <source>
        <dbReference type="ARBA" id="ARBA00023033"/>
    </source>
</evidence>
<evidence type="ECO:0000259" key="6">
    <source>
        <dbReference type="Pfam" id="PF01494"/>
    </source>
</evidence>
<dbReference type="PANTHER" id="PTHR46972">
    <property type="entry name" value="MONOOXYGENASE ASQM-RELATED"/>
    <property type="match status" value="1"/>
</dbReference>
<reference evidence="7 8" key="1">
    <citation type="submission" date="2020-05" db="EMBL/GenBank/DDBJ databases">
        <title>Draft Genome Sequence of Ochrobactrum soli Isolated from Stable Fly Gut.</title>
        <authorList>
            <person name="Pileggi M.T."/>
            <person name="Vazhakkala L.J."/>
            <person name="Wong C.N."/>
        </authorList>
    </citation>
    <scope>NUCLEOTIDE SEQUENCE [LARGE SCALE GENOMIC DNA]</scope>
    <source>
        <strain evidence="7 8">MTP-C0764</strain>
    </source>
</reference>
<evidence type="ECO:0000313" key="7">
    <source>
        <dbReference type="EMBL" id="NNU62345.1"/>
    </source>
</evidence>
<organism evidence="7 8">
    <name type="scientific">Ochrobactrum soli</name>
    <dbReference type="NCBI Taxonomy" id="2448455"/>
    <lineage>
        <taxon>Bacteria</taxon>
        <taxon>Pseudomonadati</taxon>
        <taxon>Pseudomonadota</taxon>
        <taxon>Alphaproteobacteria</taxon>
        <taxon>Hyphomicrobiales</taxon>
        <taxon>Brucellaceae</taxon>
        <taxon>Brucella/Ochrobactrum group</taxon>
        <taxon>Ochrobactrum</taxon>
    </lineage>
</organism>
<protein>
    <recommendedName>
        <fullName evidence="5">Flavin-dependent monooxygenase</fullName>
    </recommendedName>
    <alternativeName>
        <fullName evidence="5">TetX monooxygenase</fullName>
        <shortName evidence="5">TetX</shortName>
        <ecNumber evidence="5">1.14.13.-</ecNumber>
    </alternativeName>
</protein>
<dbReference type="HAMAP" id="MF_00845">
    <property type="entry name" value="TetX_monooxygenase"/>
    <property type="match status" value="1"/>
</dbReference>
<comment type="function">
    <text evidence="5">An FAD-requiring monooxygenase active on some tetracycline antibiotic derivatives, which leads to their inactivation. Hydroxylates carbon 11a of tetracycline and some analogs.</text>
</comment>
<dbReference type="EC" id="1.14.13.-" evidence="5"/>
<dbReference type="Pfam" id="PF01494">
    <property type="entry name" value="FAD_binding_3"/>
    <property type="match status" value="1"/>
</dbReference>
<comment type="subcellular location">
    <subcellularLocation>
        <location evidence="5">Cytoplasm</location>
    </subcellularLocation>
</comment>
<comment type="catalytic activity">
    <reaction evidence="5">
        <text>a tetracycline + NADPH + O2 + H(+) = an 11a-hydroxytetracycline + NADP(+) + H2O</text>
        <dbReference type="Rhea" id="RHEA:61444"/>
        <dbReference type="ChEBI" id="CHEBI:15377"/>
        <dbReference type="ChEBI" id="CHEBI:15378"/>
        <dbReference type="ChEBI" id="CHEBI:15379"/>
        <dbReference type="ChEBI" id="CHEBI:57783"/>
        <dbReference type="ChEBI" id="CHEBI:58349"/>
        <dbReference type="ChEBI" id="CHEBI:144644"/>
        <dbReference type="ChEBI" id="CHEBI:144645"/>
    </reaction>
</comment>
<keyword evidence="1 5" id="KW-0285">Flavoprotein</keyword>
<gene>
    <name evidence="7" type="ORF">HKX02_19095</name>
</gene>
<dbReference type="EMBL" id="JABFCY010000013">
    <property type="protein sequence ID" value="NNU62345.1"/>
    <property type="molecule type" value="Genomic_DNA"/>
</dbReference>
<feature type="binding site" evidence="5">
    <location>
        <position position="45"/>
    </location>
    <ligand>
        <name>FAD</name>
        <dbReference type="ChEBI" id="CHEBI:57692"/>
    </ligand>
</feature>
<evidence type="ECO:0000256" key="2">
    <source>
        <dbReference type="ARBA" id="ARBA00022827"/>
    </source>
</evidence>
<feature type="binding site" evidence="5">
    <location>
        <position position="293"/>
    </location>
    <ligand>
        <name>FAD</name>
        <dbReference type="ChEBI" id="CHEBI:57692"/>
    </ligand>
</feature>
<feature type="binding site" evidence="5">
    <location>
        <position position="101"/>
    </location>
    <ligand>
        <name>FAD</name>
        <dbReference type="ChEBI" id="CHEBI:57692"/>
    </ligand>
</feature>
<dbReference type="SUPFAM" id="SSF51905">
    <property type="entry name" value="FAD/NAD(P)-binding domain"/>
    <property type="match status" value="1"/>
</dbReference>
<dbReference type="GO" id="GO:0046677">
    <property type="term" value="P:response to antibiotic"/>
    <property type="evidence" value="ECO:0007669"/>
    <property type="project" value="InterPro"/>
</dbReference>
<evidence type="ECO:0000256" key="3">
    <source>
        <dbReference type="ARBA" id="ARBA00023002"/>
    </source>
</evidence>
<dbReference type="GO" id="GO:0005737">
    <property type="term" value="C:cytoplasm"/>
    <property type="evidence" value="ECO:0007669"/>
    <property type="project" value="UniProtKB-SubCell"/>
</dbReference>
<keyword evidence="5" id="KW-0521">NADP</keyword>
<dbReference type="Proteomes" id="UP000574931">
    <property type="component" value="Unassembled WGS sequence"/>
</dbReference>
<keyword evidence="2 5" id="KW-0274">FAD</keyword>
<comment type="subunit">
    <text evidence="5">Monomer.</text>
</comment>
<feature type="binding site" evidence="5">
    <location>
        <position position="38"/>
    </location>
    <ligand>
        <name>NADPH</name>
        <dbReference type="ChEBI" id="CHEBI:57783"/>
    </ligand>
</feature>
<sequence>MDIAIVGGGLGGLMLARVLYVNGITATVYEADSSHNARPQGGMLDIHDFNGQRALHDAGLYERFLELVHAGGQQTRVLDKNGCLLMDNPDDGTGGRPEVQRGELRRILLEALPPETVRWGHKLRNVEPLGMGRHQLTFENGSSVATGLLVGADGAWSKVRSRLSDVKPTYSGTTFVETWLYDVDVRHPATAKAVGGGSMFALSPGKGIMAHREPDGVLHAYVALNKPEDWIAQIDFSKRESAIATIAEEFDGWAPELKALITESDTPLIARVLHTLPEHFSWKRVPGVTLIGDAAHLMVPSGEGANLAMFDGAELGKAIAESPGDIEAALTQYEAELSPRSRSAAVEAAALVRLMFGEDAPHSLVDAFAEDRMGALGEETKRT</sequence>
<comment type="caution">
    <text evidence="7">The sequence shown here is derived from an EMBL/GenBank/DDBJ whole genome shotgun (WGS) entry which is preliminary data.</text>
</comment>
<dbReference type="PRINTS" id="PR00420">
    <property type="entry name" value="RNGMNOXGNASE"/>
</dbReference>
<proteinExistence type="inferred from homology"/>
<dbReference type="InterPro" id="IPR036188">
    <property type="entry name" value="FAD/NAD-bd_sf"/>
</dbReference>
<comment type="cofactor">
    <cofactor evidence="5">
        <name>FAD</name>
        <dbReference type="ChEBI" id="CHEBI:57692"/>
    </cofactor>
</comment>
<dbReference type="GO" id="GO:0071949">
    <property type="term" value="F:FAD binding"/>
    <property type="evidence" value="ECO:0007669"/>
    <property type="project" value="InterPro"/>
</dbReference>
<evidence type="ECO:0000256" key="5">
    <source>
        <dbReference type="HAMAP-Rule" id="MF_00845"/>
    </source>
</evidence>
<dbReference type="PANTHER" id="PTHR46972:SF1">
    <property type="entry name" value="FAD DEPENDENT OXIDOREDUCTASE DOMAIN-CONTAINING PROTEIN"/>
    <property type="match status" value="1"/>
</dbReference>
<name>A0A849KKL7_9HYPH</name>
<accession>A0A849KKL7</accession>
<keyword evidence="5" id="KW-0547">Nucleotide-binding</keyword>
<dbReference type="AlphaFoldDB" id="A0A849KKL7"/>
<comment type="similarity">
    <text evidence="5">Belongs to the aromatic-ring hydroxylase family. TetX subfamily.</text>
</comment>
<keyword evidence="5" id="KW-0963">Cytoplasm</keyword>
<keyword evidence="3 5" id="KW-0560">Oxidoreductase</keyword>
<keyword evidence="8" id="KW-1185">Reference proteome</keyword>
<dbReference type="Gene3D" id="3.50.50.60">
    <property type="entry name" value="FAD/NAD(P)-binding domain"/>
    <property type="match status" value="1"/>
</dbReference>
<comment type="domain">
    <text evidence="5">Consists of an N-terminal FAD-binding domain with a Rossman fold and a C-terminal substrate-binding domain.</text>
</comment>
<dbReference type="InterPro" id="IPR002938">
    <property type="entry name" value="FAD-bd"/>
</dbReference>
<feature type="domain" description="FAD-binding" evidence="6">
    <location>
        <begin position="2"/>
        <end position="343"/>
    </location>
</feature>
<keyword evidence="4 5" id="KW-0503">Monooxygenase</keyword>